<keyword evidence="6" id="KW-0206">Cytoskeleton</keyword>
<keyword evidence="3 7" id="KW-0067">ATP-binding</keyword>
<dbReference type="InterPro" id="IPR019821">
    <property type="entry name" value="Kinesin_motor_CS"/>
</dbReference>
<evidence type="ECO:0000313" key="11">
    <source>
        <dbReference type="EMBL" id="KAI2668839.1"/>
    </source>
</evidence>
<dbReference type="EMBL" id="JACTAM010000001">
    <property type="protein sequence ID" value="KAI2668839.1"/>
    <property type="molecule type" value="Genomic_DNA"/>
</dbReference>
<protein>
    <submittedName>
        <fullName evidence="11">Centromere-associated protein E</fullName>
    </submittedName>
</protein>
<feature type="coiled-coil region" evidence="8">
    <location>
        <begin position="2503"/>
        <end position="2572"/>
    </location>
</feature>
<feature type="binding site" evidence="7">
    <location>
        <begin position="91"/>
        <end position="98"/>
    </location>
    <ligand>
        <name>ATP</name>
        <dbReference type="ChEBI" id="CHEBI:30616"/>
    </ligand>
</feature>
<feature type="region of interest" description="Disordered" evidence="9">
    <location>
        <begin position="2696"/>
        <end position="2724"/>
    </location>
</feature>
<feature type="compositionally biased region" description="Basic and acidic residues" evidence="9">
    <location>
        <begin position="1"/>
        <end position="22"/>
    </location>
</feature>
<accession>A0ABQ8N167</accession>
<feature type="coiled-coil region" evidence="8">
    <location>
        <begin position="859"/>
        <end position="886"/>
    </location>
</feature>
<evidence type="ECO:0000256" key="1">
    <source>
        <dbReference type="ARBA" id="ARBA00004245"/>
    </source>
</evidence>
<evidence type="ECO:0000256" key="7">
    <source>
        <dbReference type="PROSITE-ProRule" id="PRU00283"/>
    </source>
</evidence>
<feature type="coiled-coil region" evidence="8">
    <location>
        <begin position="353"/>
        <end position="408"/>
    </location>
</feature>
<evidence type="ECO:0000256" key="8">
    <source>
        <dbReference type="SAM" id="Coils"/>
    </source>
</evidence>
<keyword evidence="4 8" id="KW-0175">Coiled coil</keyword>
<keyword evidence="2 7" id="KW-0547">Nucleotide-binding</keyword>
<evidence type="ECO:0000256" key="2">
    <source>
        <dbReference type="ARBA" id="ARBA00022741"/>
    </source>
</evidence>
<feature type="coiled-coil region" evidence="8">
    <location>
        <begin position="512"/>
        <end position="744"/>
    </location>
</feature>
<feature type="compositionally biased region" description="Basic and acidic residues" evidence="9">
    <location>
        <begin position="1726"/>
        <end position="1744"/>
    </location>
</feature>
<dbReference type="InterPro" id="IPR001752">
    <property type="entry name" value="Kinesin_motor_dom"/>
</dbReference>
<feature type="region of interest" description="Disordered" evidence="9">
    <location>
        <begin position="1"/>
        <end position="27"/>
    </location>
</feature>
<feature type="coiled-coil region" evidence="8">
    <location>
        <begin position="1813"/>
        <end position="1949"/>
    </location>
</feature>
<feature type="coiled-coil region" evidence="8">
    <location>
        <begin position="2662"/>
        <end position="2693"/>
    </location>
</feature>
<proteinExistence type="inferred from homology"/>
<dbReference type="PROSITE" id="PS50067">
    <property type="entry name" value="KINESIN_MOTOR_2"/>
    <property type="match status" value="1"/>
</dbReference>
<dbReference type="CDD" id="cd01374">
    <property type="entry name" value="KISc_CENP_E"/>
    <property type="match status" value="1"/>
</dbReference>
<dbReference type="InterPro" id="IPR027417">
    <property type="entry name" value="P-loop_NTPase"/>
</dbReference>
<dbReference type="InterPro" id="IPR027640">
    <property type="entry name" value="Kinesin-like_fam"/>
</dbReference>
<comment type="caution">
    <text evidence="11">The sequence shown here is derived from an EMBL/GenBank/DDBJ whole genome shotgun (WGS) entry which is preliminary data.</text>
</comment>
<evidence type="ECO:0000256" key="4">
    <source>
        <dbReference type="ARBA" id="ARBA00023054"/>
    </source>
</evidence>
<comment type="similarity">
    <text evidence="7">Belongs to the TRAFAC class myosin-kinesin ATPase superfamily. Kinesin family.</text>
</comment>
<keyword evidence="12" id="KW-1185">Reference proteome</keyword>
<feature type="compositionally biased region" description="Low complexity" evidence="9">
    <location>
        <begin position="1318"/>
        <end position="1327"/>
    </location>
</feature>
<dbReference type="SMART" id="SM00129">
    <property type="entry name" value="KISc"/>
    <property type="match status" value="1"/>
</dbReference>
<feature type="coiled-coil region" evidence="8">
    <location>
        <begin position="802"/>
        <end position="833"/>
    </location>
</feature>
<name>A0ABQ8N167_LABRO</name>
<organism evidence="11 12">
    <name type="scientific">Labeo rohita</name>
    <name type="common">Indian major carp</name>
    <name type="synonym">Cyprinus rohita</name>
    <dbReference type="NCBI Taxonomy" id="84645"/>
    <lineage>
        <taxon>Eukaryota</taxon>
        <taxon>Metazoa</taxon>
        <taxon>Chordata</taxon>
        <taxon>Craniata</taxon>
        <taxon>Vertebrata</taxon>
        <taxon>Euteleostomi</taxon>
        <taxon>Actinopterygii</taxon>
        <taxon>Neopterygii</taxon>
        <taxon>Teleostei</taxon>
        <taxon>Ostariophysi</taxon>
        <taxon>Cypriniformes</taxon>
        <taxon>Cyprinidae</taxon>
        <taxon>Labeoninae</taxon>
        <taxon>Labeonini</taxon>
        <taxon>Labeo</taxon>
    </lineage>
</organism>
<evidence type="ECO:0000256" key="3">
    <source>
        <dbReference type="ARBA" id="ARBA00022840"/>
    </source>
</evidence>
<keyword evidence="6" id="KW-0963">Cytoplasm</keyword>
<feature type="region of interest" description="Disordered" evidence="9">
    <location>
        <begin position="1318"/>
        <end position="1337"/>
    </location>
</feature>
<feature type="coiled-coil region" evidence="8">
    <location>
        <begin position="2003"/>
        <end position="2219"/>
    </location>
</feature>
<sequence>MRATVDPRVRTDRRPMKNREESESSEPVQLYWRADRQAIHQLDDDGAQTKSYSFDRVFSAEETTAQLYQDIAKPLVVSAVEGYNGTIFAYGQTSSGKTFTMMGSEHNSGVIPLAMADVFKTIKNCPKKEFLLRVSYMEIYNETVTDLLCDSWKRKPLEIREGNYKNVYVADLTEELVTSPEQALSWITKGEKNRHYGKTKMNQRSSRSHTIFRMILESRERSDPASGENADGAIIVSHLNLVDLAGAERASQTGAEGARFKEGCNINRSLFTLGQVIKKLSDESQKGFLNYRDSKLTRILQNSLGGNAKTVIICTITPATVDETVSTLQFASAAKRMKNDPHVTEVSDEGALLRRYRNEIVDLKRRLQEVSSVTQTTATERESLCQLLQEKDQLQREQEDRIKNLTKLLVTASNVALVPKVPKRRVTWGGKLLRSAHLLNEDLASSEMSFAEPYIKKRRADFSLADVGEDMDEFDSRFDFTALDEPNMDMEMSSITVRSSSEGSQFLDSPRASELTVKVASLEHQLEAETRSKQKAEEMSAELQLKISELQKKLEDQAAPSEEEKTVSELEKQMEALQSQLETEVQERQKAEERNSSLELKVAELEKPSEALLRAQHMCEQLRKDLEEAIQLCETVGFEKDAVIAERDLIKHTLQLVNEDLESLKAEKDSLQKDKDALQKDIDERKDADEFEKLEQESKREYERELEAENSKLQQELKQSEDMIQKLKAELVTMSSELQKKTDLNTELQSFSDKDLVQEVTRLRRSLDDAECLSLETKKEWAFLRSENISLKERDVTLTTDHEKMEAEVKMLQDKLEQEKSRFKKMQTDLQKELMCAFDENTKLTSLLDGKVPKNLTDNLTLEKTVSDLRKELDQSHEREQCLQSKMEVLETLPVKVDELQKHVCGLSEELCSVREERDALISAQSSLNEDHRRLKDETSTAQDQLLKMESDLVDAQLKEAELIQQLTETSERLQSIQTDLQHVTQENSTLLASLEEATQKVRSLFTLHTVPLTNKFVNKAQEAALRMFIEHGNKAEMTAAASESLSMQVSSWAIHHTCFIILDTFLNHLEFKLVAKWKAPYLSIRGHLKLTICMKTTNVEAIIKTITSGQLSAELESVCAERDVLLSEKMEEVQSDPDEMEKLRHAISSITEEREQLQEILQGLRDERDQLKRDMEENVEMMIETQAELREAQEKVKELQGKLHNLESQRVQMVDQHEDQKNGEDGQLDTLQDQIKQLTEELSAAVGENERLLSERSDHHEQSDVMEKMKADVTALTEERDQLQERLQQLEKDDVQMKAHLEEKNDMILQIQSELQEQQQRLNQEQPDSSEENNAQIQQIQTLKEELETLLEQRNQLTLNLQEASQQVCGLSEELRCVREERDALISAQSSLNEDHQRLKDETSTAQDQLLKMESDLVDAQLKEAELIQQLTETSERLQSIQTDLQHVTQENSTLLASLEEATQKSGQLSAELESVCAERDVLLSEKMEEVQSNPDEMEKLRHAISSITEEREQLQEILQGLRDERDQLKRDLEDTNGMVQQERSGPQPETQHDELLQQMQQLKEELDAVNEEKNQLKSDLQENVEMMIENQEELRGALEKVKDLQNTVQELESQRTLLESKMQDSENTSQQLQELQDQVKQLREELESVCCERERLLSERSMNTLNDTDVMEQMKANISALTEERDQLQQMLQGLRDEVEQLRREQQDGDQTIVQLRSELKSVCAERDSASSERTRDMEEMSSRMSAVTEERDQLLETLQRLTDESEQFKREQQQQDEMLVQVREQLQTACAERDHLLSEKNKSDLENTLLEEVQTSLASVTEEREQLLEILKVNREEKNQLRRDLEEKEETLLQLQEELLSSSAEKDRLHSERTEKQQEKLAELKTAEANITALTEERDRLLETLKGVRDEREQLKRDQLEKSEMMVQLRLELQSVCAERDRLMAERDSACNQSSSSTSMTCLSEGGDLQEILQGVRELIQVQGELKQKKHQVSGQMSPTEKQKAQLEQIQALSEEMESLRSQRVVLRKDLQEAAATSKMYQDLLHVTKEELKQQQKENTELMEQSAVKEAQLQQQLSQMSEDLSALRDQHNTDIRNLQSNLTSLTKEKDELQNMLKRTREEGEQLRRDLQKSEETRNQLTEELESLLGMKDQLENDKTHAEHVLESLRDVTKERDQLKRELEGKIEKLTHIESKAEQLEKQKILLESEVHSLSQSLIEVNCSVSSDQSNLQSKHTSAHLIPEIDASTEKLQAAFAKLQLIIDRPTDALVEVNRDEWAVIYQLVRFIPKEQRTVHYIHTKKTTRLNHVLIKIAETYRRLAQRYKTHFETEVQRDVASFEESRLQDLLMLTAQSPSRAFRALQDDFQQVWDQRLTHLLERRQQYLQTLEAGLRFLEDGLAKHAVMVSEEHQHRTRELEQLRCLLGSPQTAAIVQLHERQITRRTKATDHLNTFYFALLDQCETAASPLRSASAESEQRLEDQRRETLTLLQGQHGTLPKTEAELLQDYQRVSLQLQQTQKQMEEIQAQMKELKVQADTSNLQLQELSVQLKEKEVLIQSLRDKLKQSEILAKRSMTPEAAEFAALKDKLVKMELDHIAVTTRHEKEVAQMTSMLEHRADVIRKLKETLRQMQQDDEQSFADTDDFDLKLGTNSRAVTSVKEKKMEELQKKNAQFESLVSKQQEEINKWKRRAYKMKESKRDAPCTPTKRHPPLTETEVNSPKKAFLDSPKSKFFDVRSSVPITLNHPTQFFDNSSLGTVSEVSCTPAEPVVEFSDSDEEDSSSSAAHASNAAAVDDWWQIPNASPAKADATANANACPTQKVNLRHESLECNLSAADGAER</sequence>
<dbReference type="Gene3D" id="3.40.850.10">
    <property type="entry name" value="Kinesin motor domain"/>
    <property type="match status" value="1"/>
</dbReference>
<evidence type="ECO:0000256" key="6">
    <source>
        <dbReference type="ARBA" id="ARBA00023212"/>
    </source>
</evidence>
<evidence type="ECO:0000256" key="9">
    <source>
        <dbReference type="SAM" id="MobiDB-lite"/>
    </source>
</evidence>
<dbReference type="PANTHER" id="PTHR47968:SF75">
    <property type="entry name" value="CENTROMERE-ASSOCIATED PROTEIN E"/>
    <property type="match status" value="1"/>
</dbReference>
<dbReference type="PANTHER" id="PTHR47968">
    <property type="entry name" value="CENTROMERE PROTEIN E"/>
    <property type="match status" value="1"/>
</dbReference>
<evidence type="ECO:0000259" key="10">
    <source>
        <dbReference type="PROSITE" id="PS50067"/>
    </source>
</evidence>
<keyword evidence="5 7" id="KW-0505">Motor protein</keyword>
<evidence type="ECO:0000256" key="5">
    <source>
        <dbReference type="ARBA" id="ARBA00023175"/>
    </source>
</evidence>
<reference evidence="11 12" key="1">
    <citation type="submission" date="2022-01" db="EMBL/GenBank/DDBJ databases">
        <title>A high-quality chromosome-level genome assembly of rohu carp, Labeo rohita.</title>
        <authorList>
            <person name="Arick M.A. II"/>
            <person name="Hsu C.-Y."/>
            <person name="Magbanua Z."/>
            <person name="Pechanova O."/>
            <person name="Grover C."/>
            <person name="Miller E."/>
            <person name="Thrash A."/>
            <person name="Ezzel L."/>
            <person name="Alam S."/>
            <person name="Benzie J."/>
            <person name="Hamilton M."/>
            <person name="Karsi A."/>
            <person name="Lawrence M.L."/>
            <person name="Peterson D.G."/>
        </authorList>
    </citation>
    <scope>NUCLEOTIDE SEQUENCE [LARGE SCALE GENOMIC DNA]</scope>
    <source>
        <strain evidence="12">BAU-BD-2019</strain>
        <tissue evidence="11">Blood</tissue>
    </source>
</reference>
<feature type="region of interest" description="Disordered" evidence="9">
    <location>
        <begin position="1726"/>
        <end position="1752"/>
    </location>
</feature>
<evidence type="ECO:0000313" key="12">
    <source>
        <dbReference type="Proteomes" id="UP000830375"/>
    </source>
</evidence>
<dbReference type="PRINTS" id="PR00380">
    <property type="entry name" value="KINESINHEAVY"/>
</dbReference>
<comment type="subcellular location">
    <subcellularLocation>
        <location evidence="1">Cytoplasm</location>
        <location evidence="1">Cytoskeleton</location>
    </subcellularLocation>
</comment>
<dbReference type="SUPFAM" id="SSF52540">
    <property type="entry name" value="P-loop containing nucleoside triphosphate hydrolases"/>
    <property type="match status" value="1"/>
</dbReference>
<gene>
    <name evidence="11" type="ORF">H4Q32_005652</name>
</gene>
<feature type="domain" description="Kinesin motor" evidence="10">
    <location>
        <begin position="2"/>
        <end position="337"/>
    </location>
</feature>
<feature type="coiled-coil region" evidence="8">
    <location>
        <begin position="967"/>
        <end position="1001"/>
    </location>
</feature>
<dbReference type="Pfam" id="PF00225">
    <property type="entry name" value="Kinesin"/>
    <property type="match status" value="1"/>
</dbReference>
<dbReference type="Proteomes" id="UP000830375">
    <property type="component" value="Unassembled WGS sequence"/>
</dbReference>
<dbReference type="PROSITE" id="PS00411">
    <property type="entry name" value="KINESIN_MOTOR_1"/>
    <property type="match status" value="1"/>
</dbReference>
<dbReference type="InterPro" id="IPR036961">
    <property type="entry name" value="Kinesin_motor_dom_sf"/>
</dbReference>